<dbReference type="Proteomes" id="UP001169006">
    <property type="component" value="Unassembled WGS sequence"/>
</dbReference>
<dbReference type="EMBL" id="JAUKWQ010000002">
    <property type="protein sequence ID" value="MDO1582034.1"/>
    <property type="molecule type" value="Genomic_DNA"/>
</dbReference>
<feature type="region of interest" description="Disordered" evidence="1">
    <location>
        <begin position="401"/>
        <end position="420"/>
    </location>
</feature>
<keyword evidence="2" id="KW-0812">Transmembrane</keyword>
<feature type="domain" description="Putative Flp pilus-assembly TadG-like N-terminal" evidence="3">
    <location>
        <begin position="22"/>
        <end position="67"/>
    </location>
</feature>
<keyword evidence="5" id="KW-1185">Reference proteome</keyword>
<dbReference type="InterPro" id="IPR028087">
    <property type="entry name" value="Tad_N"/>
</dbReference>
<keyword evidence="2" id="KW-1133">Transmembrane helix</keyword>
<evidence type="ECO:0000313" key="5">
    <source>
        <dbReference type="Proteomes" id="UP001169006"/>
    </source>
</evidence>
<comment type="caution">
    <text evidence="4">The sequence shown here is derived from an EMBL/GenBank/DDBJ whole genome shotgun (WGS) entry which is preliminary data.</text>
</comment>
<evidence type="ECO:0000259" key="3">
    <source>
        <dbReference type="Pfam" id="PF13400"/>
    </source>
</evidence>
<dbReference type="RefSeq" id="WP_302076182.1">
    <property type="nucleotide sequence ID" value="NZ_JAUKWQ010000002.1"/>
</dbReference>
<name>A0ABT8SV60_9HYPH</name>
<protein>
    <submittedName>
        <fullName evidence="4">Pilus assembly protein TadG-related protein</fullName>
    </submittedName>
</protein>
<organism evidence="4 5">
    <name type="scientific">Rhizobium oryzicola</name>
    <dbReference type="NCBI Taxonomy" id="1232668"/>
    <lineage>
        <taxon>Bacteria</taxon>
        <taxon>Pseudomonadati</taxon>
        <taxon>Pseudomonadota</taxon>
        <taxon>Alphaproteobacteria</taxon>
        <taxon>Hyphomicrobiales</taxon>
        <taxon>Rhizobiaceae</taxon>
        <taxon>Rhizobium/Agrobacterium group</taxon>
        <taxon>Rhizobium</taxon>
    </lineage>
</organism>
<gene>
    <name evidence="4" type="ORF">Q2T52_07995</name>
</gene>
<reference evidence="4" key="1">
    <citation type="journal article" date="2015" name="Int. J. Syst. Evol. Microbiol.">
        <title>Rhizobium oryzicola sp. nov., potential plant-growth-promoting endophytic bacteria isolated from rice roots.</title>
        <authorList>
            <person name="Zhang X.X."/>
            <person name="Gao J.S."/>
            <person name="Cao Y.H."/>
            <person name="Sheirdil R.A."/>
            <person name="Wang X.C."/>
            <person name="Zhang L."/>
        </authorList>
    </citation>
    <scope>NUCLEOTIDE SEQUENCE</scope>
    <source>
        <strain evidence="4">05753</strain>
    </source>
</reference>
<feature type="transmembrane region" description="Helical" evidence="2">
    <location>
        <begin position="24"/>
        <end position="46"/>
    </location>
</feature>
<evidence type="ECO:0000313" key="4">
    <source>
        <dbReference type="EMBL" id="MDO1582034.1"/>
    </source>
</evidence>
<reference evidence="4" key="2">
    <citation type="submission" date="2023-07" db="EMBL/GenBank/DDBJ databases">
        <authorList>
            <person name="Sun H."/>
        </authorList>
    </citation>
    <scope>NUCLEOTIDE SEQUENCE</scope>
    <source>
        <strain evidence="4">05753</strain>
    </source>
</reference>
<dbReference type="Pfam" id="PF13400">
    <property type="entry name" value="Tad"/>
    <property type="match status" value="1"/>
</dbReference>
<proteinExistence type="predicted"/>
<accession>A0ABT8SV60</accession>
<evidence type="ECO:0000256" key="2">
    <source>
        <dbReference type="SAM" id="Phobius"/>
    </source>
</evidence>
<keyword evidence="2" id="KW-0472">Membrane</keyword>
<evidence type="ECO:0000256" key="1">
    <source>
        <dbReference type="SAM" id="MobiDB-lite"/>
    </source>
</evidence>
<sequence length="420" mass="44276">MHVENLLKLRQELNFLCRDRSGNFGLITALLLPLLIGSAGGALDLYMASDKRARMQVALDGAVLVAAKETDPQKQQQAITAFLTGFDQDLGASSETPALSKRMTATPNSDGSLTSTYQRAYQTGFLGLLGIRTIELTVRSTALASGSTPASTAAPCITVLGKQSQAVLVNSGVNVKSTACEIDVASTSNPAFIMNSGSTIDTAKFCVTGTNYIKNGGTLTNLKTACSVSNPYASGFSEPNLPATCTTSGTKDGTSISLDPGLHCDVTFNGSPTITFKPGLHIIKGRMIVNSGSTVIANGVTFYFPDVNSEVRANGALTFTGTAPTSGTYKGLLMFEKTSDSSNNANKQQYIFNGSKGETIEGIIYLPNRDVTYNSTTNQTSKISMVVNSMIMNSSNWKMEPYQGGSSGSSNGTKNVRLLN</sequence>